<dbReference type="InterPro" id="IPR016024">
    <property type="entry name" value="ARM-type_fold"/>
</dbReference>
<dbReference type="PANTHER" id="PTHR12444">
    <property type="entry name" value="PROTEIN EFR3 HOMOLOG CMP44E"/>
    <property type="match status" value="1"/>
</dbReference>
<dbReference type="AlphaFoldDB" id="A0A814P2B0"/>
<dbReference type="EMBL" id="CAJNOR010002782">
    <property type="protein sequence ID" value="CAF1340545.1"/>
    <property type="molecule type" value="Genomic_DNA"/>
</dbReference>
<dbReference type="GO" id="GO:0072659">
    <property type="term" value="P:protein localization to plasma membrane"/>
    <property type="evidence" value="ECO:0007669"/>
    <property type="project" value="TreeGrafter"/>
</dbReference>
<dbReference type="OrthoDB" id="19232at2759"/>
<evidence type="ECO:0000313" key="2">
    <source>
        <dbReference type="EMBL" id="CAF1099791.1"/>
    </source>
</evidence>
<evidence type="ECO:0008006" key="6">
    <source>
        <dbReference type="Google" id="ProtNLM"/>
    </source>
</evidence>
<evidence type="ECO:0000313" key="5">
    <source>
        <dbReference type="Proteomes" id="UP000663852"/>
    </source>
</evidence>
<reference evidence="2" key="1">
    <citation type="submission" date="2021-02" db="EMBL/GenBank/DDBJ databases">
        <authorList>
            <person name="Nowell W R."/>
        </authorList>
    </citation>
    <scope>NUCLEOTIDE SEQUENCE</scope>
</reference>
<gene>
    <name evidence="2" type="ORF">EDS130_LOCUS19928</name>
    <name evidence="3" type="ORF">XAT740_LOCUS30929</name>
</gene>
<evidence type="ECO:0000313" key="3">
    <source>
        <dbReference type="EMBL" id="CAF1340545.1"/>
    </source>
</evidence>
<dbReference type="InterPro" id="IPR049152">
    <property type="entry name" value="EFR3-like_ARM"/>
</dbReference>
<dbReference type="EMBL" id="CAJNOJ010000097">
    <property type="protein sequence ID" value="CAF1099791.1"/>
    <property type="molecule type" value="Genomic_DNA"/>
</dbReference>
<dbReference type="InterPro" id="IPR051851">
    <property type="entry name" value="EFR3_Homologs"/>
</dbReference>
<dbReference type="Proteomes" id="UP000663852">
    <property type="component" value="Unassembled WGS sequence"/>
</dbReference>
<accession>A0A814P2B0</accession>
<protein>
    <recommendedName>
        <fullName evidence="6">EFR3-like protein</fullName>
    </recommendedName>
</protein>
<dbReference type="Pfam" id="PF21052">
    <property type="entry name" value="EFR3_ARM"/>
    <property type="match status" value="1"/>
</dbReference>
<dbReference type="PANTHER" id="PTHR12444:SF8">
    <property type="entry name" value="PROTEIN EFR3 HOMOLOG CMP44E"/>
    <property type="match status" value="1"/>
</dbReference>
<dbReference type="GO" id="GO:0005886">
    <property type="term" value="C:plasma membrane"/>
    <property type="evidence" value="ECO:0007669"/>
    <property type="project" value="TreeGrafter"/>
</dbReference>
<dbReference type="SUPFAM" id="SSF48371">
    <property type="entry name" value="ARM repeat"/>
    <property type="match status" value="1"/>
</dbReference>
<comment type="similarity">
    <text evidence="1">Belongs to the EFR3 family.</text>
</comment>
<organism evidence="2 5">
    <name type="scientific">Adineta ricciae</name>
    <name type="common">Rotifer</name>
    <dbReference type="NCBI Taxonomy" id="249248"/>
    <lineage>
        <taxon>Eukaryota</taxon>
        <taxon>Metazoa</taxon>
        <taxon>Spiralia</taxon>
        <taxon>Gnathifera</taxon>
        <taxon>Rotifera</taxon>
        <taxon>Eurotatoria</taxon>
        <taxon>Bdelloidea</taxon>
        <taxon>Adinetida</taxon>
        <taxon>Adinetidae</taxon>
        <taxon>Adineta</taxon>
    </lineage>
</organism>
<comment type="caution">
    <text evidence="2">The sequence shown here is derived from an EMBL/GenBank/DDBJ whole genome shotgun (WGS) entry which is preliminary data.</text>
</comment>
<dbReference type="Proteomes" id="UP000663828">
    <property type="component" value="Unassembled WGS sequence"/>
</dbReference>
<evidence type="ECO:0000313" key="4">
    <source>
        <dbReference type="Proteomes" id="UP000663828"/>
    </source>
</evidence>
<evidence type="ECO:0000256" key="1">
    <source>
        <dbReference type="ARBA" id="ARBA00010216"/>
    </source>
</evidence>
<proteinExistence type="inferred from homology"/>
<sequence length="645" mass="76186">MSVYCNNCFCCGRHLVPRYKRLVNNIFSQNPQHSPDRNNLERLRFYAVHKPEKLDKSFRYMSEKITRYLRHRNRPYVILGITAMTDTMKSCYQQLNTFIDWYLVTLHSVLEERNDLELTEHVIVSFEAFCEIRIEAPNYQRDYEFFVDRFTQLCHDNSPQDKIKFRYLGLRGHQALIRKTASDDLHNNIWEHMNQIVPSILFNMGQRDLHQSQDSANHTTTVSVDHAIIATDKITKDDLSSLADTILRDLFSRTHMNNISACFHPILTYLDDHNQWTPVDFPLYIFSAIMVSIKNHNSYIIVDLLLNHLEKKEAEHVRTPIMNVIHQCLVFAATNNEARSTIFTGVSRLLRCLEKSFYAASKLSEASVDLQHEEKFQNAIIDGIRDFTEKLPDFQMVEIMHNILISLVSLNYKYKEQTKRVRDANIRFQLLLLQTIQKIVVTYRSIQHDETTFPHQLFDPLLKLMHTPMAEVRWIVLQIFVLFIDKRHYAHKFRKIRISKDIAQLNLPPMTKPTQLIDISFMKKYGSQFLSQLYDCLLMDNNTKEIFYTIYCLMSLIIFEDDDKDILVDMIHFCIEIQKQILLTSEEESKQLLTTTCYCIHALIAAFLNTLSKLYKVTTFSHYVDDFNLFELTFTIVQLIRLYFR</sequence>
<name>A0A814P2B0_ADIRI</name>
<keyword evidence="4" id="KW-1185">Reference proteome</keyword>